<evidence type="ECO:0000313" key="19">
    <source>
        <dbReference type="Ensembl" id="ENSPMRP00000026294.1"/>
    </source>
</evidence>
<dbReference type="SUPFAM" id="SSF56645">
    <property type="entry name" value="Acyl-CoA dehydrogenase NM domain-like"/>
    <property type="match status" value="1"/>
</dbReference>
<dbReference type="Ensembl" id="ENSPMRT00000027898.1">
    <property type="protein sequence ID" value="ENSPMRP00000026294.1"/>
    <property type="gene ID" value="ENSPMRG00000017008.1"/>
</dbReference>
<dbReference type="Gene3D" id="2.40.110.10">
    <property type="entry name" value="Butyryl-CoA Dehydrogenase, subunit A, domain 2"/>
    <property type="match status" value="1"/>
</dbReference>
<dbReference type="InterPro" id="IPR013786">
    <property type="entry name" value="AcylCoA_DH/ox_N"/>
</dbReference>
<gene>
    <name evidence="19" type="primary">ACADS</name>
</gene>
<evidence type="ECO:0000256" key="12">
    <source>
        <dbReference type="ARBA" id="ARBA00048499"/>
    </source>
</evidence>
<evidence type="ECO:0000256" key="2">
    <source>
        <dbReference type="ARBA" id="ARBA00005198"/>
    </source>
</evidence>
<accession>A0A670JS03</accession>
<dbReference type="Pfam" id="PF02771">
    <property type="entry name" value="Acyl-CoA_dh_N"/>
    <property type="match status" value="1"/>
</dbReference>
<organism evidence="19 20">
    <name type="scientific">Podarcis muralis</name>
    <name type="common">Wall lizard</name>
    <name type="synonym">Lacerta muralis</name>
    <dbReference type="NCBI Taxonomy" id="64176"/>
    <lineage>
        <taxon>Eukaryota</taxon>
        <taxon>Metazoa</taxon>
        <taxon>Chordata</taxon>
        <taxon>Craniata</taxon>
        <taxon>Vertebrata</taxon>
        <taxon>Euteleostomi</taxon>
        <taxon>Lepidosauria</taxon>
        <taxon>Squamata</taxon>
        <taxon>Bifurcata</taxon>
        <taxon>Unidentata</taxon>
        <taxon>Episquamata</taxon>
        <taxon>Laterata</taxon>
        <taxon>Lacertibaenia</taxon>
        <taxon>Lacertidae</taxon>
        <taxon>Podarcis</taxon>
    </lineage>
</organism>
<dbReference type="CDD" id="cd01158">
    <property type="entry name" value="SCAD_SBCAD"/>
    <property type="match status" value="1"/>
</dbReference>
<dbReference type="FunFam" id="2.40.110.10:FF:000001">
    <property type="entry name" value="Acyl-CoA dehydrogenase, mitochondrial"/>
    <property type="match status" value="1"/>
</dbReference>
<evidence type="ECO:0000256" key="15">
    <source>
        <dbReference type="RuleBase" id="RU362125"/>
    </source>
</evidence>
<evidence type="ECO:0000256" key="3">
    <source>
        <dbReference type="ARBA" id="ARBA00009347"/>
    </source>
</evidence>
<dbReference type="Gene3D" id="1.20.140.10">
    <property type="entry name" value="Butyryl-CoA Dehydrogenase, subunit A, domain 3"/>
    <property type="match status" value="1"/>
</dbReference>
<feature type="domain" description="Acyl-CoA dehydrogenase/oxidase C-terminal" evidence="16">
    <location>
        <begin position="300"/>
        <end position="404"/>
    </location>
</feature>
<dbReference type="InterPro" id="IPR009075">
    <property type="entry name" value="AcylCo_DH/oxidase_C"/>
</dbReference>
<keyword evidence="6 15" id="KW-0274">FAD</keyword>
<dbReference type="InterPro" id="IPR036250">
    <property type="entry name" value="AcylCo_DH-like_C"/>
</dbReference>
<reference evidence="19 20" key="1">
    <citation type="journal article" date="2019" name="Proc. Natl. Acad. Sci. U.S.A.">
        <title>Regulatory changes in pterin and carotenoid genes underlie balanced color polymorphisms in the wall lizard.</title>
        <authorList>
            <person name="Andrade P."/>
            <person name="Pinho C."/>
            <person name="Perez I de Lanuza G."/>
            <person name="Afonso S."/>
            <person name="Brejcha J."/>
            <person name="Rubin C.J."/>
            <person name="Wallerman O."/>
            <person name="Pereira P."/>
            <person name="Sabatino S.J."/>
            <person name="Bellati A."/>
            <person name="Pellitteri-Rosa D."/>
            <person name="Bosakova Z."/>
            <person name="Bunikis I."/>
            <person name="Carretero M.A."/>
            <person name="Feiner N."/>
            <person name="Marsik P."/>
            <person name="Pauperio F."/>
            <person name="Salvi D."/>
            <person name="Soler L."/>
            <person name="While G.M."/>
            <person name="Uller T."/>
            <person name="Font E."/>
            <person name="Andersson L."/>
            <person name="Carneiro M."/>
        </authorList>
    </citation>
    <scope>NUCLEOTIDE SEQUENCE</scope>
</reference>
<evidence type="ECO:0000256" key="4">
    <source>
        <dbReference type="ARBA" id="ARBA00012046"/>
    </source>
</evidence>
<dbReference type="GO" id="GO:0046359">
    <property type="term" value="P:butyrate catabolic process"/>
    <property type="evidence" value="ECO:0007669"/>
    <property type="project" value="TreeGrafter"/>
</dbReference>
<comment type="similarity">
    <text evidence="3 15">Belongs to the acyl-CoA dehydrogenase family.</text>
</comment>
<dbReference type="Pfam" id="PF02770">
    <property type="entry name" value="Acyl-CoA_dh_M"/>
    <property type="match status" value="1"/>
</dbReference>
<evidence type="ECO:0000259" key="16">
    <source>
        <dbReference type="Pfam" id="PF00441"/>
    </source>
</evidence>
<dbReference type="GeneTree" id="ENSGT00940000158866"/>
<evidence type="ECO:0000256" key="10">
    <source>
        <dbReference type="ARBA" id="ARBA00044204"/>
    </source>
</evidence>
<dbReference type="FunFam" id="1.20.140.10:FF:000004">
    <property type="entry name" value="Acyl-CoA dehydrogenase FadE25"/>
    <property type="match status" value="1"/>
</dbReference>
<evidence type="ECO:0000256" key="7">
    <source>
        <dbReference type="ARBA" id="ARBA00022946"/>
    </source>
</evidence>
<evidence type="ECO:0000256" key="8">
    <source>
        <dbReference type="ARBA" id="ARBA00023002"/>
    </source>
</evidence>
<evidence type="ECO:0000259" key="18">
    <source>
        <dbReference type="Pfam" id="PF02771"/>
    </source>
</evidence>
<evidence type="ECO:0000259" key="17">
    <source>
        <dbReference type="Pfam" id="PF02770"/>
    </source>
</evidence>
<dbReference type="InterPro" id="IPR009100">
    <property type="entry name" value="AcylCoA_DH/oxidase_NM_dom_sf"/>
</dbReference>
<dbReference type="Proteomes" id="UP000472272">
    <property type="component" value="Chromosome 16"/>
</dbReference>
<reference evidence="19" key="3">
    <citation type="submission" date="2025-09" db="UniProtKB">
        <authorList>
            <consortium name="Ensembl"/>
        </authorList>
    </citation>
    <scope>IDENTIFICATION</scope>
</reference>
<reference evidence="19" key="2">
    <citation type="submission" date="2025-08" db="UniProtKB">
        <authorList>
            <consortium name="Ensembl"/>
        </authorList>
    </citation>
    <scope>IDENTIFICATION</scope>
</reference>
<dbReference type="InterPro" id="IPR037069">
    <property type="entry name" value="AcylCoA_DH/ox_N_sf"/>
</dbReference>
<dbReference type="GO" id="GO:0016937">
    <property type="term" value="F:short-chain fatty acyl-CoA dehydrogenase activity"/>
    <property type="evidence" value="ECO:0007669"/>
    <property type="project" value="UniProtKB-EC"/>
</dbReference>
<dbReference type="PROSITE" id="PS00072">
    <property type="entry name" value="ACYL_COA_DH_1"/>
    <property type="match status" value="1"/>
</dbReference>
<dbReference type="Pfam" id="PF00441">
    <property type="entry name" value="Acyl-CoA_dh_1"/>
    <property type="match status" value="1"/>
</dbReference>
<keyword evidence="5 15" id="KW-0285">Flavoprotein</keyword>
<evidence type="ECO:0000256" key="14">
    <source>
        <dbReference type="ARBA" id="ARBA00050758"/>
    </source>
</evidence>
<comment type="pathway">
    <text evidence="2">Lipid metabolism; mitochondrial fatty acid beta-oxidation.</text>
</comment>
<keyword evidence="20" id="KW-1185">Reference proteome</keyword>
<evidence type="ECO:0000256" key="6">
    <source>
        <dbReference type="ARBA" id="ARBA00022827"/>
    </source>
</evidence>
<evidence type="ECO:0000256" key="13">
    <source>
        <dbReference type="ARBA" id="ARBA00049192"/>
    </source>
</evidence>
<evidence type="ECO:0000256" key="9">
    <source>
        <dbReference type="ARBA" id="ARBA00031895"/>
    </source>
</evidence>
<dbReference type="InterPro" id="IPR046373">
    <property type="entry name" value="Acyl-CoA_Oxase/DH_mid-dom_sf"/>
</dbReference>
<evidence type="ECO:0000256" key="1">
    <source>
        <dbReference type="ARBA" id="ARBA00001974"/>
    </source>
</evidence>
<dbReference type="PANTHER" id="PTHR43884:SF12">
    <property type="entry name" value="ISOVALERYL-COA DEHYDROGENASE, MITOCHONDRIAL-RELATED"/>
    <property type="match status" value="1"/>
</dbReference>
<comment type="catalytic activity">
    <reaction evidence="13">
        <text>hexanoyl-CoA + oxidized [electron-transfer flavoprotein] + H(+) = (2E)-hexenoyl-CoA + reduced [electron-transfer flavoprotein]</text>
        <dbReference type="Rhea" id="RHEA:43464"/>
        <dbReference type="Rhea" id="RHEA-COMP:10685"/>
        <dbReference type="Rhea" id="RHEA-COMP:10686"/>
        <dbReference type="ChEBI" id="CHEBI:15378"/>
        <dbReference type="ChEBI" id="CHEBI:57692"/>
        <dbReference type="ChEBI" id="CHEBI:58307"/>
        <dbReference type="ChEBI" id="CHEBI:62077"/>
        <dbReference type="ChEBI" id="CHEBI:62620"/>
    </reaction>
    <physiologicalReaction direction="left-to-right" evidence="13">
        <dbReference type="Rhea" id="RHEA:43465"/>
    </physiologicalReaction>
</comment>
<feature type="domain" description="Acyl-CoA dehydrogenase/oxidase N-terminal" evidence="18">
    <location>
        <begin position="78"/>
        <end position="189"/>
    </location>
</feature>
<feature type="domain" description="Acyl-CoA oxidase/dehydrogenase middle" evidence="17">
    <location>
        <begin position="193"/>
        <end position="288"/>
    </location>
</feature>
<dbReference type="AlphaFoldDB" id="A0A670JS03"/>
<evidence type="ECO:0000313" key="20">
    <source>
        <dbReference type="Proteomes" id="UP000472272"/>
    </source>
</evidence>
<comment type="catalytic activity">
    <reaction evidence="12">
        <text>pentanoyl-CoA + oxidized [electron-transfer flavoprotein] + H(+) = (2E)-pentenoyl-CoA + reduced [electron-transfer flavoprotein]</text>
        <dbReference type="Rhea" id="RHEA:43456"/>
        <dbReference type="Rhea" id="RHEA-COMP:10685"/>
        <dbReference type="Rhea" id="RHEA-COMP:10686"/>
        <dbReference type="ChEBI" id="CHEBI:15378"/>
        <dbReference type="ChEBI" id="CHEBI:57389"/>
        <dbReference type="ChEBI" id="CHEBI:57692"/>
        <dbReference type="ChEBI" id="CHEBI:58307"/>
        <dbReference type="ChEBI" id="CHEBI:86160"/>
    </reaction>
    <physiologicalReaction direction="left-to-right" evidence="12">
        <dbReference type="Rhea" id="RHEA:43457"/>
    </physiologicalReaction>
</comment>
<evidence type="ECO:0000256" key="5">
    <source>
        <dbReference type="ARBA" id="ARBA00022630"/>
    </source>
</evidence>
<dbReference type="InterPro" id="IPR006089">
    <property type="entry name" value="Acyl-CoA_DH_CS"/>
</dbReference>
<dbReference type="EC" id="1.3.8.1" evidence="4"/>
<dbReference type="GO" id="GO:0005739">
    <property type="term" value="C:mitochondrion"/>
    <property type="evidence" value="ECO:0007669"/>
    <property type="project" value="Ensembl"/>
</dbReference>
<dbReference type="FunFam" id="1.10.540.10:FF:000002">
    <property type="entry name" value="Acyl-CoA dehydrogenase FadE19"/>
    <property type="match status" value="1"/>
</dbReference>
<protein>
    <recommendedName>
        <fullName evidence="10">Short-chain specific acyl-CoA dehydrogenase, mitochondrial</fullName>
        <ecNumber evidence="4">1.3.8.1</ecNumber>
    </recommendedName>
    <alternativeName>
        <fullName evidence="9">Butyryl-CoA dehydrogenase</fullName>
    </alternativeName>
</protein>
<evidence type="ECO:0000256" key="11">
    <source>
        <dbReference type="ARBA" id="ARBA00045387"/>
    </source>
</evidence>
<dbReference type="Gene3D" id="1.10.540.10">
    <property type="entry name" value="Acyl-CoA dehydrogenase/oxidase, N-terminal domain"/>
    <property type="match status" value="1"/>
</dbReference>
<keyword evidence="8 15" id="KW-0560">Oxidoreductase</keyword>
<dbReference type="InterPro" id="IPR006091">
    <property type="entry name" value="Acyl-CoA_Oxase/DH_mid-dom"/>
</dbReference>
<comment type="function">
    <text evidence="11">Short-chain specific acyl-CoA dehydrogenase is one of the acyl-CoA dehydrogenases that catalyze the first step of mitochondrial fatty acid beta-oxidation, an aerobic process breaking down fatty acids into acetyl-CoA and allowing the production of energy from fats. The first step of fatty acid beta-oxidation consists in the removal of one hydrogen from C-2 and C-3 of the straight-chain fatty acyl-CoA thioester, resulting in the formation of trans-2-enoyl-CoA. Among the different mitochondrial acyl-CoA dehydrogenases, short-chain specific acyl-CoA dehydrogenase acts specifically on acyl-CoAs with saturated 4 to 6 carbons long primary chains.</text>
</comment>
<proteinExistence type="inferred from homology"/>
<name>A0A670JS03_PODMU</name>
<comment type="catalytic activity">
    <reaction evidence="14">
        <text>butanoyl-CoA + oxidized [electron-transfer flavoprotein] + H(+) = (2E)-butenoyl-CoA + reduced [electron-transfer flavoprotein]</text>
        <dbReference type="Rhea" id="RHEA:24004"/>
        <dbReference type="Rhea" id="RHEA-COMP:10685"/>
        <dbReference type="Rhea" id="RHEA-COMP:10686"/>
        <dbReference type="ChEBI" id="CHEBI:15378"/>
        <dbReference type="ChEBI" id="CHEBI:57332"/>
        <dbReference type="ChEBI" id="CHEBI:57371"/>
        <dbReference type="ChEBI" id="CHEBI:57692"/>
        <dbReference type="ChEBI" id="CHEBI:58307"/>
        <dbReference type="EC" id="1.3.8.1"/>
    </reaction>
    <physiologicalReaction direction="left-to-right" evidence="14">
        <dbReference type="Rhea" id="RHEA:24005"/>
    </physiologicalReaction>
</comment>
<sequence length="455" mass="49027">MVKKKKRWGRGWELINANEEAELNEAGRKGSKRGRSIPGLSMAAVTGLLARRRGGIGAWTFQCLRRLHTVYQTVELPETHQMLRQTCRDFAEKELAPIAAQLDKEHRFPAEQVKKMGSLGLFAMDVPEKYGGAGLDYLAYSIAVEEISRGCASTGVIMSVNNSLYLGPILKFGSEEQKQKWIAPFTNGDKIGCFALSEPGNGSDAGAASTVARLVGDEWVLNGTKAWITNAWDASATVVLATTDKSLKHKGISAFLVPMPTPGLSLGKKEDKLGIRASSTANLIFEDCRIPKANLLGEQGMGFKIAMQTLDSGRIGIASQALGIAQAALDCAVDYAEKRVAFGSPITKLQAIQFKLADMALALESARLLTWRAAMLKDNGKPYTKEAAMAKLSASEAATSISHQVSLCLLVPMSTEGEALPVRTAGMLLAYMEQETQPKSLSLDRSVTVATNESL</sequence>
<dbReference type="SUPFAM" id="SSF47203">
    <property type="entry name" value="Acyl-CoA dehydrogenase C-terminal domain-like"/>
    <property type="match status" value="1"/>
</dbReference>
<dbReference type="GO" id="GO:0050660">
    <property type="term" value="F:flavin adenine dinucleotide binding"/>
    <property type="evidence" value="ECO:0007669"/>
    <property type="project" value="InterPro"/>
</dbReference>
<dbReference type="GO" id="GO:0033539">
    <property type="term" value="P:fatty acid beta-oxidation using acyl-CoA dehydrogenase"/>
    <property type="evidence" value="ECO:0007669"/>
    <property type="project" value="Ensembl"/>
</dbReference>
<comment type="cofactor">
    <cofactor evidence="1 15">
        <name>FAD</name>
        <dbReference type="ChEBI" id="CHEBI:57692"/>
    </cofactor>
</comment>
<keyword evidence="7" id="KW-0809">Transit peptide</keyword>
<dbReference type="PANTHER" id="PTHR43884">
    <property type="entry name" value="ACYL-COA DEHYDROGENASE"/>
    <property type="match status" value="1"/>
</dbReference>